<feature type="transmembrane region" description="Helical" evidence="6">
    <location>
        <begin position="48"/>
        <end position="66"/>
    </location>
</feature>
<dbReference type="CDD" id="cd09319">
    <property type="entry name" value="TDT_like_1"/>
    <property type="match status" value="1"/>
</dbReference>
<keyword evidence="4 6" id="KW-0472">Membrane</keyword>
<comment type="caution">
    <text evidence="7">The sequence shown here is derived from an EMBL/GenBank/DDBJ whole genome shotgun (WGS) entry which is preliminary data.</text>
</comment>
<dbReference type="Proteomes" id="UP000272474">
    <property type="component" value="Unassembled WGS sequence"/>
</dbReference>
<feature type="transmembrane region" description="Helical" evidence="6">
    <location>
        <begin position="20"/>
        <end position="39"/>
    </location>
</feature>
<evidence type="ECO:0000256" key="5">
    <source>
        <dbReference type="SAM" id="MobiDB-lite"/>
    </source>
</evidence>
<evidence type="ECO:0000256" key="2">
    <source>
        <dbReference type="ARBA" id="ARBA00022692"/>
    </source>
</evidence>
<keyword evidence="3 6" id="KW-1133">Transmembrane helix</keyword>
<feature type="transmembrane region" description="Helical" evidence="6">
    <location>
        <begin position="294"/>
        <end position="312"/>
    </location>
</feature>
<feature type="transmembrane region" description="Helical" evidence="6">
    <location>
        <begin position="220"/>
        <end position="242"/>
    </location>
</feature>
<dbReference type="GO" id="GO:0016020">
    <property type="term" value="C:membrane"/>
    <property type="evidence" value="ECO:0007669"/>
    <property type="project" value="UniProtKB-SubCell"/>
</dbReference>
<organism evidence="7 8">
    <name type="scientific">Streptomyces hoynatensis</name>
    <dbReference type="NCBI Taxonomy" id="1141874"/>
    <lineage>
        <taxon>Bacteria</taxon>
        <taxon>Bacillati</taxon>
        <taxon>Actinomycetota</taxon>
        <taxon>Actinomycetes</taxon>
        <taxon>Kitasatosporales</taxon>
        <taxon>Streptomycetaceae</taxon>
        <taxon>Streptomyces</taxon>
    </lineage>
</organism>
<protein>
    <recommendedName>
        <fullName evidence="9">Tellurite resistance protein permease</fullName>
    </recommendedName>
</protein>
<evidence type="ECO:0000256" key="4">
    <source>
        <dbReference type="ARBA" id="ARBA00023136"/>
    </source>
</evidence>
<keyword evidence="2 6" id="KW-0812">Transmembrane</keyword>
<feature type="transmembrane region" description="Helical" evidence="6">
    <location>
        <begin position="151"/>
        <end position="177"/>
    </location>
</feature>
<reference evidence="7 8" key="1">
    <citation type="journal article" date="2014" name="Int. J. Syst. Evol. Microbiol.">
        <title>Streptomyces hoynatensis sp. nov., isolated from deep marine sediment.</title>
        <authorList>
            <person name="Veyisoglu A."/>
            <person name="Sahin N."/>
        </authorList>
    </citation>
    <scope>NUCLEOTIDE SEQUENCE [LARGE SCALE GENOMIC DNA]</scope>
    <source>
        <strain evidence="7 8">KCTC 29097</strain>
    </source>
</reference>
<dbReference type="EMBL" id="RBAL01000019">
    <property type="protein sequence ID" value="RKN38141.1"/>
    <property type="molecule type" value="Genomic_DNA"/>
</dbReference>
<accession>A0A3A9YPV4</accession>
<sequence>MATGIVSTALAAEGAHAASALLLVLALAGYALLLAAYAWRLVRWRRRFLADVVGAGGFAFLTSAAAPDVLAARLALDRHTALAAGLLAVGVTAWVLLGYGVPLGMISAAARRPPSLDQVNGTWFVWGVGTESVAVAAATLSPHVLGDGLAALASVCWAIGLLQYLLTAGLVLARLLLRPLAPAGLAPPYWIFMGAAAITVLAGARLLGLPAGATPLPRPAVAALCFVLWSFCTWLIPLLLALGAWRHLLRRVPLRYETGLWGMVFPIGMYGVATRELGNATGTSWLTSLGSAEGWPAAALWSAVFLLMLAAAPRALRPPTHPGPSPEPPGSPGPEAPPRPPGSPEAPASPGPGGCAPPT</sequence>
<feature type="transmembrane region" description="Helical" evidence="6">
    <location>
        <begin position="254"/>
        <end position="274"/>
    </location>
</feature>
<dbReference type="Gene3D" id="1.50.10.150">
    <property type="entry name" value="Voltage-dependent anion channel"/>
    <property type="match status" value="1"/>
</dbReference>
<evidence type="ECO:0000256" key="3">
    <source>
        <dbReference type="ARBA" id="ARBA00022989"/>
    </source>
</evidence>
<proteinExistence type="predicted"/>
<feature type="region of interest" description="Disordered" evidence="5">
    <location>
        <begin position="317"/>
        <end position="359"/>
    </location>
</feature>
<evidence type="ECO:0000256" key="6">
    <source>
        <dbReference type="SAM" id="Phobius"/>
    </source>
</evidence>
<comment type="subcellular location">
    <subcellularLocation>
        <location evidence="1">Membrane</location>
        <topology evidence="1">Multi-pass membrane protein</topology>
    </subcellularLocation>
</comment>
<dbReference type="Pfam" id="PF03595">
    <property type="entry name" value="SLAC1"/>
    <property type="match status" value="1"/>
</dbReference>
<name>A0A3A9YPV4_9ACTN</name>
<dbReference type="InterPro" id="IPR038665">
    <property type="entry name" value="Voltage-dep_anion_channel_sf"/>
</dbReference>
<evidence type="ECO:0008006" key="9">
    <source>
        <dbReference type="Google" id="ProtNLM"/>
    </source>
</evidence>
<dbReference type="OrthoDB" id="958273at2"/>
<evidence type="ECO:0000256" key="1">
    <source>
        <dbReference type="ARBA" id="ARBA00004141"/>
    </source>
</evidence>
<evidence type="ECO:0000313" key="8">
    <source>
        <dbReference type="Proteomes" id="UP000272474"/>
    </source>
</evidence>
<feature type="compositionally biased region" description="Pro residues" evidence="5">
    <location>
        <begin position="319"/>
        <end position="359"/>
    </location>
</feature>
<evidence type="ECO:0000313" key="7">
    <source>
        <dbReference type="EMBL" id="RKN38141.1"/>
    </source>
</evidence>
<feature type="transmembrane region" description="Helical" evidence="6">
    <location>
        <begin position="189"/>
        <end position="208"/>
    </location>
</feature>
<feature type="transmembrane region" description="Helical" evidence="6">
    <location>
        <begin position="81"/>
        <end position="102"/>
    </location>
</feature>
<dbReference type="GO" id="GO:0055085">
    <property type="term" value="P:transmembrane transport"/>
    <property type="evidence" value="ECO:0007669"/>
    <property type="project" value="InterPro"/>
</dbReference>
<dbReference type="InterPro" id="IPR004695">
    <property type="entry name" value="SLAC1/Mae1/Ssu1/TehA"/>
</dbReference>
<gene>
    <name evidence="7" type="ORF">D7294_25165</name>
</gene>
<dbReference type="AlphaFoldDB" id="A0A3A9YPV4"/>
<feature type="transmembrane region" description="Helical" evidence="6">
    <location>
        <begin position="123"/>
        <end position="145"/>
    </location>
</feature>
<keyword evidence="8" id="KW-1185">Reference proteome</keyword>